<evidence type="ECO:0000256" key="5">
    <source>
        <dbReference type="SAM" id="MobiDB-lite"/>
    </source>
</evidence>
<feature type="signal peptide" evidence="6">
    <location>
        <begin position="1"/>
        <end position="24"/>
    </location>
</feature>
<dbReference type="Ensembl" id="ENSXETT00000079039">
    <property type="protein sequence ID" value="ENSXETP00000099949"/>
    <property type="gene ID" value="ENSXETG00000009708"/>
</dbReference>
<dbReference type="PROSITE" id="PS50871">
    <property type="entry name" value="C1Q"/>
    <property type="match status" value="2"/>
</dbReference>
<reference evidence="8" key="1">
    <citation type="journal article" date="2010" name="Science">
        <title>The genome of the Western clawed frog Xenopus tropicalis.</title>
        <authorList>
            <person name="Hellsten U."/>
            <person name="Harland R.M."/>
            <person name="Gilchrist M.J."/>
            <person name="Hendrix D."/>
            <person name="Jurka J."/>
            <person name="Kapitonov V."/>
            <person name="Ovcharenko I."/>
            <person name="Putnam N.H."/>
            <person name="Shu S."/>
            <person name="Taher L."/>
            <person name="Blitz I.L."/>
            <person name="Blumberg B."/>
            <person name="Dichmann D.S."/>
            <person name="Dubchak I."/>
            <person name="Amaya E."/>
            <person name="Detter J.C."/>
            <person name="Fletcher R."/>
            <person name="Gerhard D.S."/>
            <person name="Goodstein D."/>
            <person name="Graves T."/>
            <person name="Grigoriev I.V."/>
            <person name="Grimwood J."/>
            <person name="Kawashima T."/>
            <person name="Lindquist E."/>
            <person name="Lucas S.M."/>
            <person name="Mead P.E."/>
            <person name="Mitros T."/>
            <person name="Ogino H."/>
            <person name="Ohta Y."/>
            <person name="Poliakov A.V."/>
            <person name="Pollet N."/>
            <person name="Robert J."/>
            <person name="Salamov A."/>
            <person name="Sater A.K."/>
            <person name="Schmutz J."/>
            <person name="Terry A."/>
            <person name="Vize P.D."/>
            <person name="Warren W.C."/>
            <person name="Wells D."/>
            <person name="Wills A."/>
            <person name="Wilson R.K."/>
            <person name="Zimmerman L.B."/>
            <person name="Zorn A.M."/>
            <person name="Grainger R."/>
            <person name="Grammer T."/>
            <person name="Khokha M.K."/>
            <person name="Richardson P.M."/>
            <person name="Rokhsar D.S."/>
        </authorList>
    </citation>
    <scope>NUCLEOTIDE SEQUENCE [LARGE SCALE GENOMIC DNA]</scope>
    <source>
        <strain evidence="8">Nigerian</strain>
    </source>
</reference>
<dbReference type="Gene3D" id="2.60.120.40">
    <property type="match status" value="2"/>
</dbReference>
<sequence length="454" mass="47941">MAAMRSFTFLTLMLVAREWQTGDGQGTSTKPNECLAGIPGIPGTPGTNGQHGPQGRDGKDGHPGPKGDPGEAGEKGPPGLPGKAGPQGIVGFPGPPGLPGLPGSAGSVPSIKNRLFAFHVRLDTKYPPANIPVQFKKVIYNEQNVYNTETGKLTAPADGVYFFTYQITVFSNSVHLSLKRNGEDVQFMLHEYGSSTQQASGSAILKLSKGDEVWLQMRSFTFLTLMLVAREWQTGDGQGTSTKPNECLAGIPGIPGTPGTNGQHGPQGRDGKDGHPGPKGDPGEPGESGPPGLPGKAGPQGILGLPGPPGLPGLPGTTGSFPSKINSLFAFHVGLDTKYPPANIPVQFKKVIYNEQNVYNTETGKLTAPADGVYFFIYHITVYYKSVHLSLKRNGADVQFMFHEYGSSTHQASGSAILKLSKGDEVWLQVVGDKNGLYSDSDDDSTFSGFLIHG</sequence>
<dbReference type="Pfam" id="PF00386">
    <property type="entry name" value="C1q"/>
    <property type="match status" value="2"/>
</dbReference>
<dbReference type="Bgee" id="ENSXETG00000009708">
    <property type="expression patterns" value="Expressed in mesonephros and 4 other cell types or tissues"/>
</dbReference>
<evidence type="ECO:0000256" key="6">
    <source>
        <dbReference type="SAM" id="SignalP"/>
    </source>
</evidence>
<organism evidence="8">
    <name type="scientific">Xenopus tropicalis</name>
    <name type="common">Western clawed frog</name>
    <name type="synonym">Silurana tropicalis</name>
    <dbReference type="NCBI Taxonomy" id="8364"/>
    <lineage>
        <taxon>Eukaryota</taxon>
        <taxon>Metazoa</taxon>
        <taxon>Chordata</taxon>
        <taxon>Craniata</taxon>
        <taxon>Vertebrata</taxon>
        <taxon>Euteleostomi</taxon>
        <taxon>Amphibia</taxon>
        <taxon>Batrachia</taxon>
        <taxon>Anura</taxon>
        <taxon>Pipoidea</taxon>
        <taxon>Pipidae</taxon>
        <taxon>Xenopodinae</taxon>
        <taxon>Xenopus</taxon>
        <taxon>Silurana</taxon>
    </lineage>
</organism>
<keyword evidence="4" id="KW-0176">Collagen</keyword>
<keyword evidence="2" id="KW-0964">Secreted</keyword>
<dbReference type="GO" id="GO:0005581">
    <property type="term" value="C:collagen trimer"/>
    <property type="evidence" value="ECO:0007669"/>
    <property type="project" value="UniProtKB-KW"/>
</dbReference>
<feature type="compositionally biased region" description="Low complexity" evidence="5">
    <location>
        <begin position="294"/>
        <end position="305"/>
    </location>
</feature>
<feature type="compositionally biased region" description="Low complexity" evidence="5">
    <location>
        <begin position="250"/>
        <end position="260"/>
    </location>
</feature>
<dbReference type="InterPro" id="IPR050392">
    <property type="entry name" value="Collagen/C1q_domain"/>
</dbReference>
<protein>
    <submittedName>
        <fullName evidence="8">C1q and TNF related 9B</fullName>
    </submittedName>
</protein>
<feature type="region of interest" description="Disordered" evidence="5">
    <location>
        <begin position="22"/>
        <end position="105"/>
    </location>
</feature>
<evidence type="ECO:0000256" key="2">
    <source>
        <dbReference type="ARBA" id="ARBA00022525"/>
    </source>
</evidence>
<dbReference type="PANTHER" id="PTHR15427:SF21">
    <property type="entry name" value="COMPLEMENT C1Q AND TUMOR NECROSIS FACTOR-RELATED PROTEIN 9A"/>
    <property type="match status" value="1"/>
</dbReference>
<dbReference type="PRINTS" id="PR00007">
    <property type="entry name" value="COMPLEMNTC1Q"/>
</dbReference>
<dbReference type="SMART" id="SM00110">
    <property type="entry name" value="C1Q"/>
    <property type="match status" value="2"/>
</dbReference>
<evidence type="ECO:0000256" key="4">
    <source>
        <dbReference type="ARBA" id="ARBA00023119"/>
    </source>
</evidence>
<feature type="compositionally biased region" description="Low complexity" evidence="5">
    <location>
        <begin position="37"/>
        <end position="47"/>
    </location>
</feature>
<name>A0A6I8T143_XENTR</name>
<feature type="region of interest" description="Disordered" evidence="5">
    <location>
        <begin position="235"/>
        <end position="318"/>
    </location>
</feature>
<feature type="compositionally biased region" description="Low complexity" evidence="5">
    <location>
        <begin position="75"/>
        <end position="92"/>
    </location>
</feature>
<feature type="chain" id="PRO_5030156194" evidence="6">
    <location>
        <begin position="25"/>
        <end position="454"/>
    </location>
</feature>
<evidence type="ECO:0000256" key="3">
    <source>
        <dbReference type="ARBA" id="ARBA00022729"/>
    </source>
</evidence>
<comment type="subcellular location">
    <subcellularLocation>
        <location evidence="1">Secreted</location>
    </subcellularLocation>
</comment>
<dbReference type="InParanoid" id="A0A6I8T143"/>
<gene>
    <name evidence="8" type="primary">c1qtnf9b</name>
</gene>
<evidence type="ECO:0000259" key="7">
    <source>
        <dbReference type="PROSITE" id="PS50871"/>
    </source>
</evidence>
<keyword evidence="3 6" id="KW-0732">Signal</keyword>
<feature type="domain" description="C1q" evidence="7">
    <location>
        <begin position="111"/>
        <end position="248"/>
    </location>
</feature>
<dbReference type="InterPro" id="IPR001073">
    <property type="entry name" value="C1q_dom"/>
</dbReference>
<feature type="compositionally biased region" description="Basic and acidic residues" evidence="5">
    <location>
        <begin position="54"/>
        <end position="74"/>
    </location>
</feature>
<dbReference type="Xenbase" id="XB-GENE-5889142">
    <property type="gene designation" value="c1qtnf9b"/>
</dbReference>
<evidence type="ECO:0000256" key="1">
    <source>
        <dbReference type="ARBA" id="ARBA00004613"/>
    </source>
</evidence>
<dbReference type="FunFam" id="2.60.120.40:FF:000001">
    <property type="entry name" value="Complement C1q B chain"/>
    <property type="match status" value="1"/>
</dbReference>
<evidence type="ECO:0000313" key="8">
    <source>
        <dbReference type="Ensembl" id="ENSXETP00000099949"/>
    </source>
</evidence>
<dbReference type="Pfam" id="PF01391">
    <property type="entry name" value="Collagen"/>
    <property type="match status" value="2"/>
</dbReference>
<feature type="domain" description="C1q" evidence="7">
    <location>
        <begin position="324"/>
        <end position="454"/>
    </location>
</feature>
<dbReference type="InterPro" id="IPR008983">
    <property type="entry name" value="Tumour_necrosis_fac-like_dom"/>
</dbReference>
<proteinExistence type="predicted"/>
<accession>A0A6I8T143</accession>
<dbReference type="PANTHER" id="PTHR15427">
    <property type="entry name" value="EMILIN ELASTIN MICROFIBRIL INTERFACE-LOCATED PROTEIN ELASTIN MICROFIBRIL INTERFACER"/>
    <property type="match status" value="1"/>
</dbReference>
<dbReference type="GO" id="GO:0005576">
    <property type="term" value="C:extracellular region"/>
    <property type="evidence" value="ECO:0007669"/>
    <property type="project" value="UniProtKB-SubCell"/>
</dbReference>
<feature type="compositionally biased region" description="Basic and acidic residues" evidence="5">
    <location>
        <begin position="267"/>
        <end position="282"/>
    </location>
</feature>
<dbReference type="AlphaFoldDB" id="A0A6I8T143"/>
<dbReference type="InterPro" id="IPR008160">
    <property type="entry name" value="Collagen"/>
</dbReference>
<dbReference type="GeneTree" id="ENSGT00940000154936"/>
<reference evidence="8" key="2">
    <citation type="submission" date="2020-05" db="UniProtKB">
        <authorList>
            <consortium name="Ensembl"/>
        </authorList>
    </citation>
    <scope>IDENTIFICATION</scope>
</reference>
<dbReference type="SUPFAM" id="SSF49842">
    <property type="entry name" value="TNF-like"/>
    <property type="match status" value="2"/>
</dbReference>